<keyword evidence="2 5" id="KW-0812">Transmembrane</keyword>
<evidence type="ECO:0000256" key="1">
    <source>
        <dbReference type="ARBA" id="ARBA00004167"/>
    </source>
</evidence>
<dbReference type="Proteomes" id="UP000046393">
    <property type="component" value="Unplaced"/>
</dbReference>
<evidence type="ECO:0000313" key="7">
    <source>
        <dbReference type="WBParaSite" id="SMUV_0000858501-mRNA-1"/>
    </source>
</evidence>
<evidence type="ECO:0000256" key="2">
    <source>
        <dbReference type="ARBA" id="ARBA00022692"/>
    </source>
</evidence>
<dbReference type="GO" id="GO:0016020">
    <property type="term" value="C:membrane"/>
    <property type="evidence" value="ECO:0007669"/>
    <property type="project" value="UniProtKB-SubCell"/>
</dbReference>
<reference evidence="7" key="1">
    <citation type="submission" date="2017-02" db="UniProtKB">
        <authorList>
            <consortium name="WormBaseParasite"/>
        </authorList>
    </citation>
    <scope>IDENTIFICATION</scope>
</reference>
<keyword evidence="6" id="KW-1185">Reference proteome</keyword>
<evidence type="ECO:0000313" key="6">
    <source>
        <dbReference type="Proteomes" id="UP000046393"/>
    </source>
</evidence>
<proteinExistence type="predicted"/>
<dbReference type="Pfam" id="PF14880">
    <property type="entry name" value="COX14"/>
    <property type="match status" value="1"/>
</dbReference>
<comment type="subcellular location">
    <subcellularLocation>
        <location evidence="1">Membrane</location>
        <topology evidence="1">Single-pass membrane protein</topology>
    </subcellularLocation>
</comment>
<accession>A0A0N5AUP6</accession>
<feature type="transmembrane region" description="Helical" evidence="5">
    <location>
        <begin position="37"/>
        <end position="61"/>
    </location>
</feature>
<keyword evidence="4 5" id="KW-0472">Membrane</keyword>
<name>A0A0N5AUP6_9BILA</name>
<evidence type="ECO:0000256" key="3">
    <source>
        <dbReference type="ARBA" id="ARBA00022989"/>
    </source>
</evidence>
<sequence>MILTQILLRARLDRRPLYRRILTNRRLDILFTGTIRILIGLTLALTSVVFTEIGVYIAYVLPERKRAQKLIEQELVKADSAGFNLRK</sequence>
<protein>
    <submittedName>
        <fullName evidence="7">ABC transporter permease</fullName>
    </submittedName>
</protein>
<evidence type="ECO:0000256" key="5">
    <source>
        <dbReference type="SAM" id="Phobius"/>
    </source>
</evidence>
<dbReference type="InterPro" id="IPR029208">
    <property type="entry name" value="COX14"/>
</dbReference>
<organism evidence="6 7">
    <name type="scientific">Syphacia muris</name>
    <dbReference type="NCBI Taxonomy" id="451379"/>
    <lineage>
        <taxon>Eukaryota</taxon>
        <taxon>Metazoa</taxon>
        <taxon>Ecdysozoa</taxon>
        <taxon>Nematoda</taxon>
        <taxon>Chromadorea</taxon>
        <taxon>Rhabditida</taxon>
        <taxon>Spirurina</taxon>
        <taxon>Oxyuridomorpha</taxon>
        <taxon>Oxyuroidea</taxon>
        <taxon>Oxyuridae</taxon>
        <taxon>Syphacia</taxon>
    </lineage>
</organism>
<evidence type="ECO:0000256" key="4">
    <source>
        <dbReference type="ARBA" id="ARBA00023136"/>
    </source>
</evidence>
<dbReference type="AlphaFoldDB" id="A0A0N5AUP6"/>
<dbReference type="WBParaSite" id="SMUV_0000858501-mRNA-1">
    <property type="protein sequence ID" value="SMUV_0000858501-mRNA-1"/>
    <property type="gene ID" value="SMUV_0000858501"/>
</dbReference>
<keyword evidence="3 5" id="KW-1133">Transmembrane helix</keyword>